<comment type="caution">
    <text evidence="1">The sequence shown here is derived from an EMBL/GenBank/DDBJ whole genome shotgun (WGS) entry which is preliminary data.</text>
</comment>
<accession>A0A1V6UFW3</accession>
<sequence>MKSGFIVRLQMNLGVLLDNRSCPSSWDGSNALLNSSDLFYQIVDRRSPHIIPNTLFGHTHENEFMIYCTNYGTMQDADNARTTDWIMPTIAPRRNLKSGFRVYEVGTGDFNIYEAYTSTAICRITRLSRTQVQHLRFNIPPVMHMDL</sequence>
<dbReference type="Proteomes" id="UP000191500">
    <property type="component" value="Unassembled WGS sequence"/>
</dbReference>
<gene>
    <name evidence="1" type="ORF">PENCOP_c010G01228</name>
</gene>
<dbReference type="STRING" id="36646.A0A1V6UFW3"/>
<protein>
    <recommendedName>
        <fullName evidence="3">Calcineurin-like phosphoesterase domain-containing protein</fullName>
    </recommendedName>
</protein>
<organism evidence="1 2">
    <name type="scientific">Penicillium coprophilum</name>
    <dbReference type="NCBI Taxonomy" id="36646"/>
    <lineage>
        <taxon>Eukaryota</taxon>
        <taxon>Fungi</taxon>
        <taxon>Dikarya</taxon>
        <taxon>Ascomycota</taxon>
        <taxon>Pezizomycotina</taxon>
        <taxon>Eurotiomycetes</taxon>
        <taxon>Eurotiomycetidae</taxon>
        <taxon>Eurotiales</taxon>
        <taxon>Aspergillaceae</taxon>
        <taxon>Penicillium</taxon>
    </lineage>
</organism>
<name>A0A1V6UFW3_9EURO</name>
<dbReference type="SUPFAM" id="SSF56300">
    <property type="entry name" value="Metallo-dependent phosphatases"/>
    <property type="match status" value="1"/>
</dbReference>
<evidence type="ECO:0000313" key="2">
    <source>
        <dbReference type="Proteomes" id="UP000191500"/>
    </source>
</evidence>
<reference evidence="2" key="1">
    <citation type="journal article" date="2017" name="Nat. Microbiol.">
        <title>Global analysis of biosynthetic gene clusters reveals vast potential of secondary metabolite production in Penicillium species.</title>
        <authorList>
            <person name="Nielsen J.C."/>
            <person name="Grijseels S."/>
            <person name="Prigent S."/>
            <person name="Ji B."/>
            <person name="Dainat J."/>
            <person name="Nielsen K.F."/>
            <person name="Frisvad J.C."/>
            <person name="Workman M."/>
            <person name="Nielsen J."/>
        </authorList>
    </citation>
    <scope>NUCLEOTIDE SEQUENCE [LARGE SCALE GENOMIC DNA]</scope>
    <source>
        <strain evidence="2">IBT 31321</strain>
    </source>
</reference>
<evidence type="ECO:0000313" key="1">
    <source>
        <dbReference type="EMBL" id="OQE37324.1"/>
    </source>
</evidence>
<keyword evidence="2" id="KW-1185">Reference proteome</keyword>
<proteinExistence type="predicted"/>
<evidence type="ECO:0008006" key="3">
    <source>
        <dbReference type="Google" id="ProtNLM"/>
    </source>
</evidence>
<dbReference type="InterPro" id="IPR029052">
    <property type="entry name" value="Metallo-depent_PP-like"/>
</dbReference>
<dbReference type="AlphaFoldDB" id="A0A1V6UFW3"/>
<dbReference type="EMBL" id="MDDG01000010">
    <property type="protein sequence ID" value="OQE37324.1"/>
    <property type="molecule type" value="Genomic_DNA"/>
</dbReference>